<organism evidence="1 2">
    <name type="scientific">Candidatus Desulfobacillus denitrificans</name>
    <dbReference type="NCBI Taxonomy" id="2608985"/>
    <lineage>
        <taxon>Bacteria</taxon>
        <taxon>Pseudomonadati</taxon>
        <taxon>Pseudomonadota</taxon>
        <taxon>Betaproteobacteria</taxon>
        <taxon>Candidatus Desulfobacillus</taxon>
    </lineage>
</organism>
<evidence type="ECO:0000313" key="1">
    <source>
        <dbReference type="EMBL" id="BBO22198.1"/>
    </source>
</evidence>
<evidence type="ECO:0000313" key="2">
    <source>
        <dbReference type="Proteomes" id="UP000662914"/>
    </source>
</evidence>
<dbReference type="EMBL" id="AP021857">
    <property type="protein sequence ID" value="BBO22198.1"/>
    <property type="molecule type" value="Genomic_DNA"/>
</dbReference>
<proteinExistence type="predicted"/>
<dbReference type="KEGG" id="ddz:DSYM_28970"/>
<dbReference type="Proteomes" id="UP000662914">
    <property type="component" value="Chromosome"/>
</dbReference>
<protein>
    <submittedName>
        <fullName evidence="1">Cytochrome-c oxidase</fullName>
    </submittedName>
</protein>
<sequence>MMAAFIGIWFWAWLPHHRRAFGRLARLPMEDGSALADDSVPLTDEGEPR</sequence>
<accession>A0A809R688</accession>
<gene>
    <name evidence="1" type="ORF">DSYM_28970</name>
</gene>
<reference evidence="1" key="1">
    <citation type="journal article" name="DNA Res.">
        <title>The physiological potential of anammox bacteria as revealed by their core genome structure.</title>
        <authorList>
            <person name="Okubo T."/>
            <person name="Toyoda A."/>
            <person name="Fukuhara K."/>
            <person name="Uchiyama I."/>
            <person name="Harigaya Y."/>
            <person name="Kuroiwa M."/>
            <person name="Suzuki T."/>
            <person name="Murakami Y."/>
            <person name="Suwa Y."/>
            <person name="Takami H."/>
        </authorList>
    </citation>
    <scope>NUCLEOTIDE SEQUENCE</scope>
    <source>
        <strain evidence="1">317325-3</strain>
    </source>
</reference>
<name>A0A809R688_9PROT</name>
<dbReference type="AlphaFoldDB" id="A0A809R688"/>